<evidence type="ECO:0000313" key="5">
    <source>
        <dbReference type="EMBL" id="MBB3020818.1"/>
    </source>
</evidence>
<dbReference type="Gene3D" id="3.10.580.10">
    <property type="entry name" value="CBS-domain"/>
    <property type="match status" value="1"/>
</dbReference>
<evidence type="ECO:0000259" key="4">
    <source>
        <dbReference type="PROSITE" id="PS51371"/>
    </source>
</evidence>
<dbReference type="Gene3D" id="3.30.1340.30">
    <property type="match status" value="1"/>
</dbReference>
<reference evidence="5 6" key="1">
    <citation type="submission" date="2020-08" db="EMBL/GenBank/DDBJ databases">
        <title>The Agave Microbiome: Exploring the role of microbial communities in plant adaptations to desert environments.</title>
        <authorList>
            <person name="Partida-Martinez L.P."/>
        </authorList>
    </citation>
    <scope>NUCLEOTIDE SEQUENCE [LARGE SCALE GENOMIC DNA]</scope>
    <source>
        <strain evidence="5 6">AT3.9</strain>
    </source>
</reference>
<dbReference type="PANTHER" id="PTHR43080">
    <property type="entry name" value="CBS DOMAIN-CONTAINING PROTEIN CBSX3, MITOCHONDRIAL"/>
    <property type="match status" value="1"/>
</dbReference>
<feature type="domain" description="CBS" evidence="4">
    <location>
        <begin position="1"/>
        <end position="55"/>
    </location>
</feature>
<comment type="caution">
    <text evidence="5">The sequence shown here is derived from an EMBL/GenBank/DDBJ whole genome shotgun (WGS) entry which is preliminary data.</text>
</comment>
<organism evidence="5 6">
    <name type="scientific">Microvirga lupini</name>
    <dbReference type="NCBI Taxonomy" id="420324"/>
    <lineage>
        <taxon>Bacteria</taxon>
        <taxon>Pseudomonadati</taxon>
        <taxon>Pseudomonadota</taxon>
        <taxon>Alphaproteobacteria</taxon>
        <taxon>Hyphomicrobiales</taxon>
        <taxon>Methylobacteriaceae</taxon>
        <taxon>Microvirga</taxon>
    </lineage>
</organism>
<evidence type="ECO:0000256" key="1">
    <source>
        <dbReference type="ARBA" id="ARBA00023122"/>
    </source>
</evidence>
<name>A0A7W4VPC7_9HYPH</name>
<protein>
    <submittedName>
        <fullName evidence="5">CBS domain-containing protein</fullName>
    </submittedName>
</protein>
<evidence type="ECO:0000256" key="2">
    <source>
        <dbReference type="PROSITE-ProRule" id="PRU00703"/>
    </source>
</evidence>
<dbReference type="InterPro" id="IPR007055">
    <property type="entry name" value="BON_dom"/>
</dbReference>
<keyword evidence="6" id="KW-1185">Reference proteome</keyword>
<dbReference type="PROSITE" id="PS50914">
    <property type="entry name" value="BON"/>
    <property type="match status" value="1"/>
</dbReference>
<dbReference type="Pfam" id="PF04972">
    <property type="entry name" value="BON"/>
    <property type="match status" value="1"/>
</dbReference>
<feature type="domain" description="BON" evidence="3">
    <location>
        <begin position="58"/>
        <end position="127"/>
    </location>
</feature>
<dbReference type="SMART" id="SM00116">
    <property type="entry name" value="CBS"/>
    <property type="match status" value="1"/>
</dbReference>
<dbReference type="Proteomes" id="UP000532010">
    <property type="component" value="Unassembled WGS sequence"/>
</dbReference>
<accession>A0A7W4VPC7</accession>
<dbReference type="SUPFAM" id="SSF54631">
    <property type="entry name" value="CBS-domain pair"/>
    <property type="match status" value="1"/>
</dbReference>
<dbReference type="PROSITE" id="PS51371">
    <property type="entry name" value="CBS"/>
    <property type="match status" value="1"/>
</dbReference>
<proteinExistence type="predicted"/>
<dbReference type="InterPro" id="IPR046342">
    <property type="entry name" value="CBS_dom_sf"/>
</dbReference>
<keyword evidence="1 2" id="KW-0129">CBS domain</keyword>
<gene>
    <name evidence="5" type="ORF">FHR70_003906</name>
</gene>
<evidence type="ECO:0000313" key="6">
    <source>
        <dbReference type="Proteomes" id="UP000532010"/>
    </source>
</evidence>
<dbReference type="AlphaFoldDB" id="A0A7W4VPC7"/>
<dbReference type="Pfam" id="PF00571">
    <property type="entry name" value="CBS"/>
    <property type="match status" value="1"/>
</dbReference>
<dbReference type="InterPro" id="IPR000644">
    <property type="entry name" value="CBS_dom"/>
</dbReference>
<dbReference type="InterPro" id="IPR051257">
    <property type="entry name" value="Diverse_CBS-Domain"/>
</dbReference>
<evidence type="ECO:0000259" key="3">
    <source>
        <dbReference type="PROSITE" id="PS50914"/>
    </source>
</evidence>
<sequence length="132" mass="14610">MITVPETASLADIARLMEQHGIRRVPVVRDGRLVGIVSRGNLLHALTAADVSKDVNADDRTIRERLTAELKAQPWAHLLTKNIVVENGVVHLFGFVRREEERRALRIAAENMPGVTAAVKDHLMRHEPSGGI</sequence>
<dbReference type="PANTHER" id="PTHR43080:SF26">
    <property type="entry name" value="REGULATORY PROTEIN"/>
    <property type="match status" value="1"/>
</dbReference>
<dbReference type="RefSeq" id="WP_210277707.1">
    <property type="nucleotide sequence ID" value="NZ_JACHWB010000006.1"/>
</dbReference>
<dbReference type="EMBL" id="JACHWB010000006">
    <property type="protein sequence ID" value="MBB3020818.1"/>
    <property type="molecule type" value="Genomic_DNA"/>
</dbReference>